<organism evidence="1 2">
    <name type="scientific">Denitratisoma oestradiolicum</name>
    <dbReference type="NCBI Taxonomy" id="311182"/>
    <lineage>
        <taxon>Bacteria</taxon>
        <taxon>Pseudomonadati</taxon>
        <taxon>Pseudomonadota</taxon>
        <taxon>Betaproteobacteria</taxon>
        <taxon>Nitrosomonadales</taxon>
        <taxon>Sterolibacteriaceae</taxon>
        <taxon>Denitratisoma</taxon>
    </lineage>
</organism>
<dbReference type="AlphaFoldDB" id="A0A6S6XVW1"/>
<dbReference type="InterPro" id="IPR007973">
    <property type="entry name" value="Pilus_assembly_TraE"/>
</dbReference>
<dbReference type="EMBL" id="LR778301">
    <property type="protein sequence ID" value="CAB1368977.1"/>
    <property type="molecule type" value="Genomic_DNA"/>
</dbReference>
<evidence type="ECO:0000313" key="1">
    <source>
        <dbReference type="EMBL" id="CAB1368977.1"/>
    </source>
</evidence>
<dbReference type="KEGG" id="doe:DENOEST_1812"/>
<keyword evidence="2" id="KW-1185">Reference proteome</keyword>
<dbReference type="Pfam" id="PF05309">
    <property type="entry name" value="TraE"/>
    <property type="match status" value="1"/>
</dbReference>
<dbReference type="NCBIfam" id="TIGR02761">
    <property type="entry name" value="TraE_TIGR"/>
    <property type="match status" value="1"/>
</dbReference>
<dbReference type="OrthoDB" id="5362036at2"/>
<dbReference type="Proteomes" id="UP000515733">
    <property type="component" value="Chromosome"/>
</dbReference>
<protein>
    <submittedName>
        <fullName evidence="1">Plasmid-like conjugative transfer protein TraE</fullName>
    </submittedName>
</protein>
<proteinExistence type="predicted"/>
<name>A0A6S6XVW1_9PROT</name>
<accession>A0A6S6XVW1</accession>
<evidence type="ECO:0000313" key="2">
    <source>
        <dbReference type="Proteomes" id="UP000515733"/>
    </source>
</evidence>
<reference evidence="1 2" key="1">
    <citation type="submission" date="2020-03" db="EMBL/GenBank/DDBJ databases">
        <authorList>
            <consortium name="Genoscope - CEA"/>
            <person name="William W."/>
        </authorList>
    </citation>
    <scope>NUCLEOTIDE SEQUENCE [LARGE SCALE GENOMIC DNA]</scope>
    <source>
        <strain evidence="2">DSM 16959</strain>
    </source>
</reference>
<sequence>MKFSKFTAERDNQRNEILFMRIALVGLVLALLANAGASLTVAGSERTILVPPEIHQSFWVSGQKVSGEYLKEMAYWYAGLALNITPHVADFQKDQFLKYTAPSDYGRLQAEFGARGDFIRKNNASTQFSTQAMTVDESAMKVALSGVLQTWVSDKKAAEKQTTYVVGFRYLNGRLHVSEFKETSDQDPFGAASAATNAQAAVTGTVSR</sequence>
<gene>
    <name evidence="1" type="ORF">DENOEST_1812</name>
</gene>
<dbReference type="RefSeq" id="WP_145768994.1">
    <property type="nucleotide sequence ID" value="NZ_LR778301.1"/>
</dbReference>